<dbReference type="SMR" id="A0A803L8L0"/>
<reference evidence="8" key="2">
    <citation type="submission" date="2021-03" db="UniProtKB">
        <authorList>
            <consortium name="EnsemblPlants"/>
        </authorList>
    </citation>
    <scope>IDENTIFICATION</scope>
</reference>
<dbReference type="AlphaFoldDB" id="A0A803L8L0"/>
<dbReference type="FunFam" id="1.10.10.60:FF:000010">
    <property type="entry name" value="Transcriptional activator Myb isoform A"/>
    <property type="match status" value="1"/>
</dbReference>
<dbReference type="EnsemblPlants" id="AUR62008199-RA">
    <property type="protein sequence ID" value="AUR62008199-RA:cds"/>
    <property type="gene ID" value="AUR62008199"/>
</dbReference>
<name>A0A803L8L0_CHEQI</name>
<dbReference type="KEGG" id="cqi:110700857"/>
<keyword evidence="3" id="KW-0238">DNA-binding</keyword>
<keyword evidence="4" id="KW-0539">Nucleus</keyword>
<evidence type="ECO:0000256" key="3">
    <source>
        <dbReference type="ARBA" id="ARBA00023125"/>
    </source>
</evidence>
<dbReference type="FunFam" id="1.10.10.60:FF:000381">
    <property type="entry name" value="Transcription factor MYB119"/>
    <property type="match status" value="1"/>
</dbReference>
<dbReference type="GO" id="GO:0000981">
    <property type="term" value="F:DNA-binding transcription factor activity, RNA polymerase II-specific"/>
    <property type="evidence" value="ECO:0007669"/>
    <property type="project" value="TreeGrafter"/>
</dbReference>
<dbReference type="GeneID" id="110700857"/>
<sequence length="456" mass="51253">MDFEAKFREKFSPHPSLFLPQNNHSNPRDDQFSLEGALLSKGGTNFLQGLHPLFDLNFDLHDGSSSTPNTFYPIHQPNCLEPYDNSPFDCVPNFDFYETKPLVNHATNNVALVPLIDNLNQNEGGIGVLGHSPIITPMNMISPNAQGFNPFCYYDYLGPTNYRPSDEDSCTTPVTTTTLVSDRLSTTTVVRKGGKGRKKKSTPVKGQWTKAEDNLLTDLVDRYGVRKWSQIAQLLNGRVGKQCRERWHNHLKPNIKKDDWTEEEDRILINAHVEIGNKWAEIAKLLPGRTENSIKNHWNATKRKQFSKRKCKSKNPKQSYLLQEYIQGLTLEKINAGCRKRPLSYANPPTAALETNTESPTEHPTGGSSNSSLGELVQPEYDFSEVPDFNFDAQMFEESSIDSLLDYAPPGDNRGSVGHGLAEIVDESEGHLVANMMQNGVKMEFDLVEMINHVSL</sequence>
<accession>A0A803L8L0</accession>
<comment type="subcellular location">
    <subcellularLocation>
        <location evidence="1">Nucleus</location>
    </subcellularLocation>
</comment>
<protein>
    <submittedName>
        <fullName evidence="8">Uncharacterized protein</fullName>
    </submittedName>
</protein>
<evidence type="ECO:0000313" key="8">
    <source>
        <dbReference type="EnsemblPlants" id="AUR62008199-RA:cds"/>
    </source>
</evidence>
<dbReference type="PROSITE" id="PS51294">
    <property type="entry name" value="HTH_MYB"/>
    <property type="match status" value="2"/>
</dbReference>
<evidence type="ECO:0000256" key="5">
    <source>
        <dbReference type="SAM" id="MobiDB-lite"/>
    </source>
</evidence>
<dbReference type="InterPro" id="IPR050560">
    <property type="entry name" value="MYB_TF"/>
</dbReference>
<dbReference type="SMART" id="SM00717">
    <property type="entry name" value="SANT"/>
    <property type="match status" value="2"/>
</dbReference>
<keyword evidence="9" id="KW-1185">Reference proteome</keyword>
<dbReference type="Proteomes" id="UP000596660">
    <property type="component" value="Unplaced"/>
</dbReference>
<feature type="domain" description="Myb-like" evidence="6">
    <location>
        <begin position="252"/>
        <end position="302"/>
    </location>
</feature>
<evidence type="ECO:0000313" key="9">
    <source>
        <dbReference type="Proteomes" id="UP000596660"/>
    </source>
</evidence>
<keyword evidence="2" id="KW-0677">Repeat</keyword>
<evidence type="ECO:0000256" key="1">
    <source>
        <dbReference type="ARBA" id="ARBA00004123"/>
    </source>
</evidence>
<dbReference type="PANTHER" id="PTHR45614">
    <property type="entry name" value="MYB PROTEIN-RELATED"/>
    <property type="match status" value="1"/>
</dbReference>
<dbReference type="GO" id="GO:0005634">
    <property type="term" value="C:nucleus"/>
    <property type="evidence" value="ECO:0007669"/>
    <property type="project" value="UniProtKB-SubCell"/>
</dbReference>
<dbReference type="OrthoDB" id="2143914at2759"/>
<evidence type="ECO:0000259" key="7">
    <source>
        <dbReference type="PROSITE" id="PS51294"/>
    </source>
</evidence>
<evidence type="ECO:0000256" key="2">
    <source>
        <dbReference type="ARBA" id="ARBA00022737"/>
    </source>
</evidence>
<dbReference type="InterPro" id="IPR017930">
    <property type="entry name" value="Myb_dom"/>
</dbReference>
<gene>
    <name evidence="8" type="primary">LOC110700857</name>
</gene>
<feature type="domain" description="HTH myb-type" evidence="7">
    <location>
        <begin position="256"/>
        <end position="306"/>
    </location>
</feature>
<dbReference type="Gene3D" id="1.10.10.60">
    <property type="entry name" value="Homeodomain-like"/>
    <property type="match status" value="2"/>
</dbReference>
<dbReference type="SUPFAM" id="SSF46689">
    <property type="entry name" value="Homeodomain-like"/>
    <property type="match status" value="1"/>
</dbReference>
<evidence type="ECO:0000259" key="6">
    <source>
        <dbReference type="PROSITE" id="PS50090"/>
    </source>
</evidence>
<proteinExistence type="predicted"/>
<dbReference type="Gramene" id="AUR62008199-RA">
    <property type="protein sequence ID" value="AUR62008199-RA:cds"/>
    <property type="gene ID" value="AUR62008199"/>
</dbReference>
<dbReference type="PROSITE" id="PS50090">
    <property type="entry name" value="MYB_LIKE"/>
    <property type="match status" value="2"/>
</dbReference>
<feature type="domain" description="Myb-like" evidence="6">
    <location>
        <begin position="200"/>
        <end position="251"/>
    </location>
</feature>
<feature type="domain" description="HTH myb-type" evidence="7">
    <location>
        <begin position="200"/>
        <end position="255"/>
    </location>
</feature>
<evidence type="ECO:0000256" key="4">
    <source>
        <dbReference type="ARBA" id="ARBA00023242"/>
    </source>
</evidence>
<organism evidence="8 9">
    <name type="scientific">Chenopodium quinoa</name>
    <name type="common">Quinoa</name>
    <dbReference type="NCBI Taxonomy" id="63459"/>
    <lineage>
        <taxon>Eukaryota</taxon>
        <taxon>Viridiplantae</taxon>
        <taxon>Streptophyta</taxon>
        <taxon>Embryophyta</taxon>
        <taxon>Tracheophyta</taxon>
        <taxon>Spermatophyta</taxon>
        <taxon>Magnoliopsida</taxon>
        <taxon>eudicotyledons</taxon>
        <taxon>Gunneridae</taxon>
        <taxon>Pentapetalae</taxon>
        <taxon>Caryophyllales</taxon>
        <taxon>Chenopodiaceae</taxon>
        <taxon>Chenopodioideae</taxon>
        <taxon>Atripliceae</taxon>
        <taxon>Chenopodium</taxon>
    </lineage>
</organism>
<dbReference type="CDD" id="cd00167">
    <property type="entry name" value="SANT"/>
    <property type="match status" value="2"/>
</dbReference>
<dbReference type="GO" id="GO:0000978">
    <property type="term" value="F:RNA polymerase II cis-regulatory region sequence-specific DNA binding"/>
    <property type="evidence" value="ECO:0007669"/>
    <property type="project" value="TreeGrafter"/>
</dbReference>
<feature type="region of interest" description="Disordered" evidence="5">
    <location>
        <begin position="345"/>
        <end position="375"/>
    </location>
</feature>
<dbReference type="InterPro" id="IPR001005">
    <property type="entry name" value="SANT/Myb"/>
</dbReference>
<reference evidence="8" key="1">
    <citation type="journal article" date="2017" name="Nature">
        <title>The genome of Chenopodium quinoa.</title>
        <authorList>
            <person name="Jarvis D.E."/>
            <person name="Ho Y.S."/>
            <person name="Lightfoot D.J."/>
            <person name="Schmoeckel S.M."/>
            <person name="Li B."/>
            <person name="Borm T.J.A."/>
            <person name="Ohyanagi H."/>
            <person name="Mineta K."/>
            <person name="Michell C.T."/>
            <person name="Saber N."/>
            <person name="Kharbatia N.M."/>
            <person name="Rupper R.R."/>
            <person name="Sharp A.R."/>
            <person name="Dally N."/>
            <person name="Boughton B.A."/>
            <person name="Woo Y.H."/>
            <person name="Gao G."/>
            <person name="Schijlen E.G.W.M."/>
            <person name="Guo X."/>
            <person name="Momin A.A."/>
            <person name="Negrao S."/>
            <person name="Al-Babili S."/>
            <person name="Gehring C."/>
            <person name="Roessner U."/>
            <person name="Jung C."/>
            <person name="Murphy K."/>
            <person name="Arold S.T."/>
            <person name="Gojobori T."/>
            <person name="van der Linden C.G."/>
            <person name="van Loo E.N."/>
            <person name="Jellen E.N."/>
            <person name="Maughan P.J."/>
            <person name="Tester M."/>
        </authorList>
    </citation>
    <scope>NUCLEOTIDE SEQUENCE [LARGE SCALE GENOMIC DNA]</scope>
    <source>
        <strain evidence="8">cv. PI 614886</strain>
    </source>
</reference>
<dbReference type="PANTHER" id="PTHR45614:SF285">
    <property type="entry name" value="TRANSCRIPTION FACTOR MYB98"/>
    <property type="match status" value="1"/>
</dbReference>
<dbReference type="InterPro" id="IPR009057">
    <property type="entry name" value="Homeodomain-like_sf"/>
</dbReference>
<dbReference type="Pfam" id="PF13921">
    <property type="entry name" value="Myb_DNA-bind_6"/>
    <property type="match status" value="1"/>
</dbReference>
<dbReference type="RefSeq" id="XP_021734133.1">
    <property type="nucleotide sequence ID" value="XM_021878441.1"/>
</dbReference>